<dbReference type="RefSeq" id="WP_172685576.1">
    <property type="nucleotide sequence ID" value="NZ_KJ776578.1"/>
</dbReference>
<dbReference type="AlphaFoldDB" id="A0A0A0UXR0"/>
<dbReference type="EMBL" id="KJ776582">
    <property type="protein sequence ID" value="AIW54849.1"/>
    <property type="molecule type" value="Genomic_DNA"/>
</dbReference>
<geneLocation type="plasmid" evidence="2">
    <name>pCDC5900</name>
</geneLocation>
<evidence type="ECO:0000313" key="3">
    <source>
        <dbReference type="EMBL" id="AIW54782.1"/>
    </source>
</evidence>
<name>A0A0A0UXR0_CLOBO</name>
<dbReference type="EMBL" id="KJ776581">
    <property type="protein sequence ID" value="AIW54782.1"/>
    <property type="molecule type" value="Genomic_DNA"/>
</dbReference>
<accession>A0A0A0UXR0</accession>
<keyword evidence="2" id="KW-0614">Plasmid</keyword>
<dbReference type="EMBL" id="KJ776580">
    <property type="protein sequence ID" value="AIW54720.1"/>
    <property type="molecule type" value="Genomic_DNA"/>
</dbReference>
<geneLocation type="plasmid" evidence="1">
    <name>pCDC3875</name>
</geneLocation>
<protein>
    <submittedName>
        <fullName evidence="2">Uncharacterized protein</fullName>
    </submittedName>
</protein>
<geneLocation type="plasmid" evidence="3">
    <name>p05/025</name>
</geneLocation>
<evidence type="ECO:0000313" key="1">
    <source>
        <dbReference type="EMBL" id="AIW54600.1"/>
    </source>
</evidence>
<dbReference type="EMBL" id="KJ776578">
    <property type="protein sequence ID" value="AIW54600.1"/>
    <property type="molecule type" value="Genomic_DNA"/>
</dbReference>
<evidence type="ECO:0000313" key="4">
    <source>
        <dbReference type="EMBL" id="AIW54849.1"/>
    </source>
</evidence>
<sequence length="93" mass="11074">MINDNDFSEFIYEKVCAIIAERIMSTKNDIWNNQECTDINKNLIELFNLLEKSLPKDKIHLLTKLEEIYNHQELIFDNVMYNQGFIDGLNFNK</sequence>
<organism evidence="2">
    <name type="scientific">Clostridium botulinum</name>
    <dbReference type="NCBI Taxonomy" id="1491"/>
    <lineage>
        <taxon>Bacteria</taxon>
        <taxon>Bacillati</taxon>
        <taxon>Bacillota</taxon>
        <taxon>Clostridia</taxon>
        <taxon>Eubacteriales</taxon>
        <taxon>Clostridiaceae</taxon>
        <taxon>Clostridium</taxon>
    </lineage>
</organism>
<reference evidence="2" key="1">
    <citation type="journal article" date="2014" name="Genome Biol. Evol.">
        <title>Three classes of plasmid (47-63 kb) carry the type B neurotoxin gene cluster of group II Clostridium botulinum.</title>
        <authorList>
            <person name="Carter A.T."/>
            <person name="Austin J.W."/>
            <person name="Weedmark K.A."/>
            <person name="Corbett C."/>
            <person name="Peck M.W."/>
        </authorList>
    </citation>
    <scope>NUCLEOTIDE SEQUENCE</scope>
    <source>
        <strain evidence="1">CDC3875</strain>
        <strain evidence="4">CDC3897</strain>
        <strain evidence="2">CDC5900</strain>
        <strain evidence="3">IFR_05/025</strain>
        <plasmid evidence="3">p05/025</plasmid>
        <plasmid evidence="1">pCDC3875</plasmid>
        <plasmid evidence="4">pCDC3897</plasmid>
        <plasmid evidence="2">pCDC5900</plasmid>
    </source>
</reference>
<evidence type="ECO:0000313" key="2">
    <source>
        <dbReference type="EMBL" id="AIW54720.1"/>
    </source>
</evidence>
<geneLocation type="plasmid" evidence="4">
    <name>pCDC3897</name>
</geneLocation>
<proteinExistence type="predicted"/>